<dbReference type="EMBL" id="CM046391">
    <property type="protein sequence ID" value="KAI8561213.1"/>
    <property type="molecule type" value="Genomic_DNA"/>
</dbReference>
<evidence type="ECO:0000313" key="2">
    <source>
        <dbReference type="Proteomes" id="UP001062846"/>
    </source>
</evidence>
<sequence length="237" mass="26364">MAGSSSTALSVLSPPHSVPKTGSSKTDPCETRVSVSMRRNPRSISFGFGAESQGKRGSTRLNAVGLTEIEPDINEDPKDRWATNGVSAEDFLYGEYDGAHTYHGEDEEGKHLFPDSGSGTFWGYVAEDYAAVEPPSGFQGFISWLFPPAIIAGMYFHAPGEYLYIGAAVFTVVFCIIEMNKPSEPHNFEPQIYNMERGARDKLIADYNTMDLWDFNEKYGDLWDFTVKKDAAEIMRR</sequence>
<gene>
    <name evidence="1" type="ORF">RHMOL_Rhmol04G0320700</name>
</gene>
<keyword evidence="2" id="KW-1185">Reference proteome</keyword>
<organism evidence="1 2">
    <name type="scientific">Rhododendron molle</name>
    <name type="common">Chinese azalea</name>
    <name type="synonym">Azalea mollis</name>
    <dbReference type="NCBI Taxonomy" id="49168"/>
    <lineage>
        <taxon>Eukaryota</taxon>
        <taxon>Viridiplantae</taxon>
        <taxon>Streptophyta</taxon>
        <taxon>Embryophyta</taxon>
        <taxon>Tracheophyta</taxon>
        <taxon>Spermatophyta</taxon>
        <taxon>Magnoliopsida</taxon>
        <taxon>eudicotyledons</taxon>
        <taxon>Gunneridae</taxon>
        <taxon>Pentapetalae</taxon>
        <taxon>asterids</taxon>
        <taxon>Ericales</taxon>
        <taxon>Ericaceae</taxon>
        <taxon>Ericoideae</taxon>
        <taxon>Rhodoreae</taxon>
        <taxon>Rhododendron</taxon>
    </lineage>
</organism>
<proteinExistence type="predicted"/>
<accession>A0ACC0P6B9</accession>
<name>A0ACC0P6B9_RHOML</name>
<dbReference type="Proteomes" id="UP001062846">
    <property type="component" value="Chromosome 4"/>
</dbReference>
<comment type="caution">
    <text evidence="1">The sequence shown here is derived from an EMBL/GenBank/DDBJ whole genome shotgun (WGS) entry which is preliminary data.</text>
</comment>
<evidence type="ECO:0000313" key="1">
    <source>
        <dbReference type="EMBL" id="KAI8561213.1"/>
    </source>
</evidence>
<protein>
    <submittedName>
        <fullName evidence="1">Uncharacterized protein</fullName>
    </submittedName>
</protein>
<reference evidence="1" key="1">
    <citation type="submission" date="2022-02" db="EMBL/GenBank/DDBJ databases">
        <title>Plant Genome Project.</title>
        <authorList>
            <person name="Zhang R.-G."/>
        </authorList>
    </citation>
    <scope>NUCLEOTIDE SEQUENCE</scope>
    <source>
        <strain evidence="1">AT1</strain>
    </source>
</reference>